<keyword evidence="1" id="KW-0812">Transmembrane</keyword>
<keyword evidence="3" id="KW-1185">Reference proteome</keyword>
<evidence type="ECO:0000313" key="3">
    <source>
        <dbReference type="Proteomes" id="UP000243232"/>
    </source>
</evidence>
<evidence type="ECO:0000313" key="2">
    <source>
        <dbReference type="EMBL" id="SDU02952.1"/>
    </source>
</evidence>
<reference evidence="3" key="1">
    <citation type="submission" date="2016-10" db="EMBL/GenBank/DDBJ databases">
        <authorList>
            <person name="Varghese N."/>
            <person name="Submissions S."/>
        </authorList>
    </citation>
    <scope>NUCLEOTIDE SEQUENCE [LARGE SCALE GENOMIC DNA]</scope>
    <source>
        <strain evidence="3">DSM 17875</strain>
    </source>
</reference>
<feature type="transmembrane region" description="Helical" evidence="1">
    <location>
        <begin position="38"/>
        <end position="60"/>
    </location>
</feature>
<dbReference type="OrthoDB" id="9156649at2"/>
<gene>
    <name evidence="2" type="ORF">SAMN05216296_1362</name>
</gene>
<name>A0A1H2F6K4_9PSED</name>
<organism evidence="2 3">
    <name type="scientific">Pseudomonas pohangensis</name>
    <dbReference type="NCBI Taxonomy" id="364197"/>
    <lineage>
        <taxon>Bacteria</taxon>
        <taxon>Pseudomonadati</taxon>
        <taxon>Pseudomonadota</taxon>
        <taxon>Gammaproteobacteria</taxon>
        <taxon>Pseudomonadales</taxon>
        <taxon>Pseudomonadaceae</taxon>
        <taxon>Pseudomonas</taxon>
    </lineage>
</organism>
<proteinExistence type="predicted"/>
<protein>
    <recommendedName>
        <fullName evidence="4">Cation/multidrug efflux pump</fullName>
    </recommendedName>
</protein>
<evidence type="ECO:0008006" key="4">
    <source>
        <dbReference type="Google" id="ProtNLM"/>
    </source>
</evidence>
<dbReference type="EMBL" id="LT629785">
    <property type="protein sequence ID" value="SDU02952.1"/>
    <property type="molecule type" value="Genomic_DNA"/>
</dbReference>
<dbReference type="RefSeq" id="WP_090193693.1">
    <property type="nucleotide sequence ID" value="NZ_LT629785.1"/>
</dbReference>
<keyword evidence="1" id="KW-0472">Membrane</keyword>
<feature type="transmembrane region" description="Helical" evidence="1">
    <location>
        <begin position="6"/>
        <end position="26"/>
    </location>
</feature>
<evidence type="ECO:0000256" key="1">
    <source>
        <dbReference type="SAM" id="Phobius"/>
    </source>
</evidence>
<dbReference type="STRING" id="364197.SAMN05216296_1362"/>
<dbReference type="AlphaFoldDB" id="A0A1H2F6K4"/>
<accession>A0A1H2F6K4</accession>
<keyword evidence="1" id="KW-1133">Transmembrane helix</keyword>
<sequence length="216" mass="23881">MQYDGMAWGIGLLALLAIWVAARILLNGSWFFGWLRGTLGLLLVAVAAVIVTLALDLGTYSAVPADKPLVTIGFEADGPQRYRVNLLQGGTEHTVSLDGDLWQLDVRLLQWKGLAALIGLEPGYRLEKLTGRYLSMEQQQQSLSTKVALSQSRYGIDLWHWLRMGNSDLYVFDPQARRVNYLPMANGAVYTISLAATGLLVHPLNLAAEQALKNWQ</sequence>
<dbReference type="Proteomes" id="UP000243232">
    <property type="component" value="Chromosome I"/>
</dbReference>